<name>A0AAD6GH42_9EURO</name>
<evidence type="ECO:0000256" key="1">
    <source>
        <dbReference type="SAM" id="SignalP"/>
    </source>
</evidence>
<proteinExistence type="predicted"/>
<dbReference type="AlphaFoldDB" id="A0AAD6GH42"/>
<reference evidence="2 3" key="1">
    <citation type="journal article" date="2023" name="IMA Fungus">
        <title>Comparative genomic study of the Penicillium genus elucidates a diverse pangenome and 15 lateral gene transfer events.</title>
        <authorList>
            <person name="Petersen C."/>
            <person name="Sorensen T."/>
            <person name="Nielsen M.R."/>
            <person name="Sondergaard T.E."/>
            <person name="Sorensen J.L."/>
            <person name="Fitzpatrick D.A."/>
            <person name="Frisvad J.C."/>
            <person name="Nielsen K.L."/>
        </authorList>
    </citation>
    <scope>NUCLEOTIDE SEQUENCE [LARGE SCALE GENOMIC DNA]</scope>
    <source>
        <strain evidence="2 3">IBT 35679</strain>
    </source>
</reference>
<evidence type="ECO:0000313" key="3">
    <source>
        <dbReference type="Proteomes" id="UP001220324"/>
    </source>
</evidence>
<dbReference type="EMBL" id="JAQIZZ010000004">
    <property type="protein sequence ID" value="KAJ5543797.1"/>
    <property type="molecule type" value="Genomic_DNA"/>
</dbReference>
<accession>A0AAD6GH42</accession>
<feature type="chain" id="PRO_5042123582" description="Secreted protein" evidence="1">
    <location>
        <begin position="22"/>
        <end position="93"/>
    </location>
</feature>
<dbReference type="PANTHER" id="PTHR42024">
    <property type="entry name" value="AMINO ACID PERMEASE_ SLC12A DOMAIN-CONTAINING PROTEIN"/>
    <property type="match status" value="1"/>
</dbReference>
<protein>
    <recommendedName>
        <fullName evidence="4">Secreted protein</fullName>
    </recommendedName>
</protein>
<sequence length="93" mass="10683">MPVPSIFFLFALEMLVFEALCVFEKPASFRISSIPKGNPMRPALYPLLEDIIAVDGKGGTGFRERLAQRYKTSPPFRGMLHRVTCYGRFLKRW</sequence>
<feature type="signal peptide" evidence="1">
    <location>
        <begin position="1"/>
        <end position="21"/>
    </location>
</feature>
<dbReference type="PANTHER" id="PTHR42024:SF1">
    <property type="entry name" value="AMINO ACID PERMEASE_ SLC12A DOMAIN-CONTAINING PROTEIN"/>
    <property type="match status" value="1"/>
</dbReference>
<evidence type="ECO:0000313" key="2">
    <source>
        <dbReference type="EMBL" id="KAJ5543797.1"/>
    </source>
</evidence>
<gene>
    <name evidence="2" type="ORF">N7494_005076</name>
</gene>
<keyword evidence="1" id="KW-0732">Signal</keyword>
<dbReference type="Proteomes" id="UP001220324">
    <property type="component" value="Unassembled WGS sequence"/>
</dbReference>
<organism evidence="2 3">
    <name type="scientific">Penicillium frequentans</name>
    <dbReference type="NCBI Taxonomy" id="3151616"/>
    <lineage>
        <taxon>Eukaryota</taxon>
        <taxon>Fungi</taxon>
        <taxon>Dikarya</taxon>
        <taxon>Ascomycota</taxon>
        <taxon>Pezizomycotina</taxon>
        <taxon>Eurotiomycetes</taxon>
        <taxon>Eurotiomycetidae</taxon>
        <taxon>Eurotiales</taxon>
        <taxon>Aspergillaceae</taxon>
        <taxon>Penicillium</taxon>
    </lineage>
</organism>
<evidence type="ECO:0008006" key="4">
    <source>
        <dbReference type="Google" id="ProtNLM"/>
    </source>
</evidence>
<keyword evidence="3" id="KW-1185">Reference proteome</keyword>
<comment type="caution">
    <text evidence="2">The sequence shown here is derived from an EMBL/GenBank/DDBJ whole genome shotgun (WGS) entry which is preliminary data.</text>
</comment>